<organism evidence="1 2">
    <name type="scientific">Tanacetum coccineum</name>
    <dbReference type="NCBI Taxonomy" id="301880"/>
    <lineage>
        <taxon>Eukaryota</taxon>
        <taxon>Viridiplantae</taxon>
        <taxon>Streptophyta</taxon>
        <taxon>Embryophyta</taxon>
        <taxon>Tracheophyta</taxon>
        <taxon>Spermatophyta</taxon>
        <taxon>Magnoliopsida</taxon>
        <taxon>eudicotyledons</taxon>
        <taxon>Gunneridae</taxon>
        <taxon>Pentapetalae</taxon>
        <taxon>asterids</taxon>
        <taxon>campanulids</taxon>
        <taxon>Asterales</taxon>
        <taxon>Asteraceae</taxon>
        <taxon>Asteroideae</taxon>
        <taxon>Anthemideae</taxon>
        <taxon>Anthemidinae</taxon>
        <taxon>Tanacetum</taxon>
    </lineage>
</organism>
<evidence type="ECO:0000313" key="1">
    <source>
        <dbReference type="EMBL" id="GJT56051.1"/>
    </source>
</evidence>
<accession>A0ABQ5EYC8</accession>
<sequence length="98" mass="10140">MVRKVACGCHGDEGGDEVVMVVRGVGDDGDGGGFGCWWAEKEWQREMTTREMVRKVACGCHGDEGGDEVVMVVRGVGDDGDGGGFGCWWGGGEGVAAG</sequence>
<reference evidence="1" key="2">
    <citation type="submission" date="2022-01" db="EMBL/GenBank/DDBJ databases">
        <authorList>
            <person name="Yamashiro T."/>
            <person name="Shiraishi A."/>
            <person name="Satake H."/>
            <person name="Nakayama K."/>
        </authorList>
    </citation>
    <scope>NUCLEOTIDE SEQUENCE</scope>
</reference>
<dbReference type="Proteomes" id="UP001151760">
    <property type="component" value="Unassembled WGS sequence"/>
</dbReference>
<gene>
    <name evidence="1" type="ORF">Tco_0991105</name>
</gene>
<keyword evidence="2" id="KW-1185">Reference proteome</keyword>
<name>A0ABQ5EYC8_9ASTR</name>
<dbReference type="EMBL" id="BQNB010016810">
    <property type="protein sequence ID" value="GJT56051.1"/>
    <property type="molecule type" value="Genomic_DNA"/>
</dbReference>
<protein>
    <submittedName>
        <fullName evidence="1">Uncharacterized protein</fullName>
    </submittedName>
</protein>
<reference evidence="1" key="1">
    <citation type="journal article" date="2022" name="Int. J. Mol. Sci.">
        <title>Draft Genome of Tanacetum Coccineum: Genomic Comparison of Closely Related Tanacetum-Family Plants.</title>
        <authorList>
            <person name="Yamashiro T."/>
            <person name="Shiraishi A."/>
            <person name="Nakayama K."/>
            <person name="Satake H."/>
        </authorList>
    </citation>
    <scope>NUCLEOTIDE SEQUENCE</scope>
</reference>
<evidence type="ECO:0000313" key="2">
    <source>
        <dbReference type="Proteomes" id="UP001151760"/>
    </source>
</evidence>
<comment type="caution">
    <text evidence="1">The sequence shown here is derived from an EMBL/GenBank/DDBJ whole genome shotgun (WGS) entry which is preliminary data.</text>
</comment>
<proteinExistence type="predicted"/>